<keyword evidence="1" id="KW-0732">Signal</keyword>
<evidence type="ECO:0000256" key="1">
    <source>
        <dbReference type="SAM" id="SignalP"/>
    </source>
</evidence>
<organism evidence="2 3">
    <name type="scientific">Paraglaciecola hydrolytica</name>
    <dbReference type="NCBI Taxonomy" id="1799789"/>
    <lineage>
        <taxon>Bacteria</taxon>
        <taxon>Pseudomonadati</taxon>
        <taxon>Pseudomonadota</taxon>
        <taxon>Gammaproteobacteria</taxon>
        <taxon>Alteromonadales</taxon>
        <taxon>Alteromonadaceae</taxon>
        <taxon>Paraglaciecola</taxon>
    </lineage>
</organism>
<sequence length="251" mass="29070">MTKLLFPFSLLFCSLLITHPVMAKETQTTAEYQANEVLALLDESLFDLVSSGISRVDFANVHTELLALQPRLLSYSTQQQAFYWQNLAICSRQLILPSDQVLPHIQQALSFAPKLKQQQHFKILDKAIELAMTYQHYELLLNYIEQLRQLSKDQLDPVTLRLPEEYENLRARALYQTGQLVEAELSLTLLIDEAEQKSSPQNVNWYSLLSSIHQTNKESDKQISVLRKQLELFPSLNREQYLAYLLKNETK</sequence>
<dbReference type="STRING" id="1799789.AX660_05305"/>
<name>A0A136A6H1_9ALTE</name>
<accession>A0A136A6H1</accession>
<evidence type="ECO:0000313" key="2">
    <source>
        <dbReference type="EMBL" id="KXI30828.1"/>
    </source>
</evidence>
<protein>
    <submittedName>
        <fullName evidence="2">Uncharacterized protein</fullName>
    </submittedName>
</protein>
<dbReference type="AlphaFoldDB" id="A0A136A6H1"/>
<evidence type="ECO:0000313" key="3">
    <source>
        <dbReference type="Proteomes" id="UP000070299"/>
    </source>
</evidence>
<reference evidence="3" key="1">
    <citation type="submission" date="2016-02" db="EMBL/GenBank/DDBJ databases">
        <authorList>
            <person name="Schultz-Johansen M."/>
            <person name="Glaring M.A."/>
            <person name="Bech P.K."/>
            <person name="Stougaard P."/>
        </authorList>
    </citation>
    <scope>NUCLEOTIDE SEQUENCE [LARGE SCALE GENOMIC DNA]</scope>
    <source>
        <strain evidence="3">S66</strain>
    </source>
</reference>
<dbReference type="Gene3D" id="1.25.40.10">
    <property type="entry name" value="Tetratricopeptide repeat domain"/>
    <property type="match status" value="1"/>
</dbReference>
<dbReference type="RefSeq" id="WP_068371898.1">
    <property type="nucleotide sequence ID" value="NZ_LSNE01000002.1"/>
</dbReference>
<proteinExistence type="predicted"/>
<feature type="signal peptide" evidence="1">
    <location>
        <begin position="1"/>
        <end position="23"/>
    </location>
</feature>
<comment type="caution">
    <text evidence="2">The sequence shown here is derived from an EMBL/GenBank/DDBJ whole genome shotgun (WGS) entry which is preliminary data.</text>
</comment>
<feature type="chain" id="PRO_5007469502" evidence="1">
    <location>
        <begin position="24"/>
        <end position="251"/>
    </location>
</feature>
<keyword evidence="3" id="KW-1185">Reference proteome</keyword>
<gene>
    <name evidence="2" type="ORF">AX660_05305</name>
</gene>
<dbReference type="Proteomes" id="UP000070299">
    <property type="component" value="Unassembled WGS sequence"/>
</dbReference>
<dbReference type="EMBL" id="LSNE01000002">
    <property type="protein sequence ID" value="KXI30828.1"/>
    <property type="molecule type" value="Genomic_DNA"/>
</dbReference>
<dbReference type="InterPro" id="IPR011990">
    <property type="entry name" value="TPR-like_helical_dom_sf"/>
</dbReference>